<evidence type="ECO:0000313" key="2">
    <source>
        <dbReference type="EMBL" id="KAF5820914.1"/>
    </source>
</evidence>
<feature type="region of interest" description="Disordered" evidence="1">
    <location>
        <begin position="121"/>
        <end position="152"/>
    </location>
</feature>
<accession>A0A251VNS8</accession>
<reference evidence="3" key="2">
    <citation type="submission" date="2017-02" db="EMBL/GenBank/DDBJ databases">
        <title>Sunflower complete genome.</title>
        <authorList>
            <person name="Langlade N."/>
            <person name="Munos S."/>
        </authorList>
    </citation>
    <scope>NUCLEOTIDE SEQUENCE [LARGE SCALE GENOMIC DNA]</scope>
    <source>
        <tissue evidence="3">Leaves</tissue>
    </source>
</reference>
<organism evidence="3 4">
    <name type="scientific">Helianthus annuus</name>
    <name type="common">Common sunflower</name>
    <dbReference type="NCBI Taxonomy" id="4232"/>
    <lineage>
        <taxon>Eukaryota</taxon>
        <taxon>Viridiplantae</taxon>
        <taxon>Streptophyta</taxon>
        <taxon>Embryophyta</taxon>
        <taxon>Tracheophyta</taxon>
        <taxon>Spermatophyta</taxon>
        <taxon>Magnoliopsida</taxon>
        <taxon>eudicotyledons</taxon>
        <taxon>Gunneridae</taxon>
        <taxon>Pentapetalae</taxon>
        <taxon>asterids</taxon>
        <taxon>campanulids</taxon>
        <taxon>Asterales</taxon>
        <taxon>Asteraceae</taxon>
        <taxon>Asteroideae</taxon>
        <taxon>Heliantheae alliance</taxon>
        <taxon>Heliantheae</taxon>
        <taxon>Helianthus</taxon>
    </lineage>
</organism>
<dbReference type="Gramene" id="mRNA:HanXRQr2_Chr01g0007631">
    <property type="protein sequence ID" value="mRNA:HanXRQr2_Chr01g0007631"/>
    <property type="gene ID" value="HanXRQr2_Chr01g0007631"/>
</dbReference>
<proteinExistence type="predicted"/>
<feature type="compositionally biased region" description="Basic and acidic residues" evidence="1">
    <location>
        <begin position="15"/>
        <end position="24"/>
    </location>
</feature>
<evidence type="ECO:0000313" key="4">
    <source>
        <dbReference type="Proteomes" id="UP000215914"/>
    </source>
</evidence>
<dbReference type="InParanoid" id="A0A251VNS8"/>
<feature type="region of interest" description="Disordered" evidence="1">
    <location>
        <begin position="1"/>
        <end position="99"/>
    </location>
</feature>
<keyword evidence="4" id="KW-1185">Reference proteome</keyword>
<protein>
    <submittedName>
        <fullName evidence="3">Uncharacterized protein</fullName>
    </submittedName>
</protein>
<evidence type="ECO:0000313" key="3">
    <source>
        <dbReference type="EMBL" id="OTG36361.1"/>
    </source>
</evidence>
<dbReference type="EMBL" id="MNCJ02000316">
    <property type="protein sequence ID" value="KAF5820914.1"/>
    <property type="molecule type" value="Genomic_DNA"/>
</dbReference>
<feature type="compositionally biased region" description="Basic and acidic residues" evidence="1">
    <location>
        <begin position="68"/>
        <end position="84"/>
    </location>
</feature>
<name>A0A251VNS8_HELAN</name>
<sequence length="152" mass="16346">MASVEVESATNTLPEKVEVPKEVEAVVATPPAPEPEVEESTKATIEPLNADAPPPVEDPPTVQDPVEIESKGVDEPKTDEEQVKADTTQEEVKETEAVPEETLATTDAVIEETAEAVIEETTTTVTEEAEKPVEEDQTPTEVVVNTEVAKEE</sequence>
<dbReference type="AlphaFoldDB" id="A0A251VNS8"/>
<reference evidence="2" key="3">
    <citation type="submission" date="2020-06" db="EMBL/GenBank/DDBJ databases">
        <title>Helianthus annuus Genome sequencing and assembly Release 2.</title>
        <authorList>
            <person name="Gouzy J."/>
            <person name="Langlade N."/>
            <person name="Munos S."/>
        </authorList>
    </citation>
    <scope>NUCLEOTIDE SEQUENCE</scope>
    <source>
        <tissue evidence="2">Leaves</tissue>
    </source>
</reference>
<dbReference type="STRING" id="4232.A0A251VNS8"/>
<dbReference type="Proteomes" id="UP000215914">
    <property type="component" value="Chromosome 1"/>
</dbReference>
<dbReference type="EMBL" id="CM007890">
    <property type="protein sequence ID" value="OTG36361.1"/>
    <property type="molecule type" value="Genomic_DNA"/>
</dbReference>
<reference evidence="2 4" key="1">
    <citation type="journal article" date="2017" name="Nature">
        <title>The sunflower genome provides insights into oil metabolism, flowering and Asterid evolution.</title>
        <authorList>
            <person name="Badouin H."/>
            <person name="Gouzy J."/>
            <person name="Grassa C.J."/>
            <person name="Murat F."/>
            <person name="Staton S.E."/>
            <person name="Cottret L."/>
            <person name="Lelandais-Briere C."/>
            <person name="Owens G.L."/>
            <person name="Carrere S."/>
            <person name="Mayjonade B."/>
            <person name="Legrand L."/>
            <person name="Gill N."/>
            <person name="Kane N.C."/>
            <person name="Bowers J.E."/>
            <person name="Hubner S."/>
            <person name="Bellec A."/>
            <person name="Berard A."/>
            <person name="Berges H."/>
            <person name="Blanchet N."/>
            <person name="Boniface M.C."/>
            <person name="Brunel D."/>
            <person name="Catrice O."/>
            <person name="Chaidir N."/>
            <person name="Claudel C."/>
            <person name="Donnadieu C."/>
            <person name="Faraut T."/>
            <person name="Fievet G."/>
            <person name="Helmstetter N."/>
            <person name="King M."/>
            <person name="Knapp S.J."/>
            <person name="Lai Z."/>
            <person name="Le Paslier M.C."/>
            <person name="Lippi Y."/>
            <person name="Lorenzon L."/>
            <person name="Mandel J.R."/>
            <person name="Marage G."/>
            <person name="Marchand G."/>
            <person name="Marquand E."/>
            <person name="Bret-Mestries E."/>
            <person name="Morien E."/>
            <person name="Nambeesan S."/>
            <person name="Nguyen T."/>
            <person name="Pegot-Espagnet P."/>
            <person name="Pouilly N."/>
            <person name="Raftis F."/>
            <person name="Sallet E."/>
            <person name="Schiex T."/>
            <person name="Thomas J."/>
            <person name="Vandecasteele C."/>
            <person name="Vares D."/>
            <person name="Vear F."/>
            <person name="Vautrin S."/>
            <person name="Crespi M."/>
            <person name="Mangin B."/>
            <person name="Burke J.M."/>
            <person name="Salse J."/>
            <person name="Munos S."/>
            <person name="Vincourt P."/>
            <person name="Rieseberg L.H."/>
            <person name="Langlade N.B."/>
        </authorList>
    </citation>
    <scope>NUCLEOTIDE SEQUENCE [LARGE SCALE GENOMIC DNA]</scope>
    <source>
        <strain evidence="4">cv. SF193</strain>
        <tissue evidence="2">Leaves</tissue>
    </source>
</reference>
<evidence type="ECO:0000256" key="1">
    <source>
        <dbReference type="SAM" id="MobiDB-lite"/>
    </source>
</evidence>
<gene>
    <name evidence="3" type="ORF">HannXRQ_Chr01g0006781</name>
    <name evidence="2" type="ORF">HanXRQr2_Chr01g0007631</name>
</gene>